<sequence>MVPFNASFRNTVAPAELSTALSLPFQNELQLRSLIQSPSLGYIPVAFPMTFVPMDIQGRESSRAAPDHSVFPSSVSQPLVPIIPAFPLYPTQAPATDSHSSNMAYLSQLLFEASDPVPLEAARPSELSGYLTALGQRPASVMSFDPSMFSHSTNVLANESVNFMYHPPPVSFKTRYSDLAALTKRIRAAFAESVHLAERGMDGNAQSPVVTQAHMWASGSQDMVRMSCSHSLTETACHAGPYTQIQSPLLDNNALRDEDTDDEEELLTPSGDVSLFFDSVLDTSGSQAIFEKTVESIGPVNVAEEA</sequence>
<dbReference type="Proteomes" id="UP000287166">
    <property type="component" value="Unassembled WGS sequence"/>
</dbReference>
<dbReference type="EMBL" id="BFAD01000005">
    <property type="protein sequence ID" value="GBE83046.1"/>
    <property type="molecule type" value="Genomic_DNA"/>
</dbReference>
<proteinExistence type="predicted"/>
<gene>
    <name evidence="1" type="ORF">SCP_0500900</name>
</gene>
<protein>
    <submittedName>
        <fullName evidence="1">Uncharacterized protein</fullName>
    </submittedName>
</protein>
<dbReference type="RefSeq" id="XP_027613959.1">
    <property type="nucleotide sequence ID" value="XM_027758158.1"/>
</dbReference>
<organism evidence="1 2">
    <name type="scientific">Sparassis crispa</name>
    <dbReference type="NCBI Taxonomy" id="139825"/>
    <lineage>
        <taxon>Eukaryota</taxon>
        <taxon>Fungi</taxon>
        <taxon>Dikarya</taxon>
        <taxon>Basidiomycota</taxon>
        <taxon>Agaricomycotina</taxon>
        <taxon>Agaricomycetes</taxon>
        <taxon>Polyporales</taxon>
        <taxon>Sparassidaceae</taxon>
        <taxon>Sparassis</taxon>
    </lineage>
</organism>
<accession>A0A401GLJ5</accession>
<dbReference type="AlphaFoldDB" id="A0A401GLJ5"/>
<evidence type="ECO:0000313" key="2">
    <source>
        <dbReference type="Proteomes" id="UP000287166"/>
    </source>
</evidence>
<keyword evidence="2" id="KW-1185">Reference proteome</keyword>
<dbReference type="GeneID" id="38779963"/>
<name>A0A401GLJ5_9APHY</name>
<evidence type="ECO:0000313" key="1">
    <source>
        <dbReference type="EMBL" id="GBE83046.1"/>
    </source>
</evidence>
<comment type="caution">
    <text evidence="1">The sequence shown here is derived from an EMBL/GenBank/DDBJ whole genome shotgun (WGS) entry which is preliminary data.</text>
</comment>
<dbReference type="OrthoDB" id="2757543at2759"/>
<reference evidence="1 2" key="1">
    <citation type="journal article" date="2018" name="Sci. Rep.">
        <title>Genome sequence of the cauliflower mushroom Sparassis crispa (Hanabiratake) and its association with beneficial usage.</title>
        <authorList>
            <person name="Kiyama R."/>
            <person name="Furutani Y."/>
            <person name="Kawaguchi K."/>
            <person name="Nakanishi T."/>
        </authorList>
    </citation>
    <scope>NUCLEOTIDE SEQUENCE [LARGE SCALE GENOMIC DNA]</scope>
</reference>
<dbReference type="InParanoid" id="A0A401GLJ5"/>